<feature type="transmembrane region" description="Helical" evidence="1">
    <location>
        <begin position="7"/>
        <end position="26"/>
    </location>
</feature>
<name>A0ABR7WR40_9SPHI</name>
<evidence type="ECO:0000313" key="3">
    <source>
        <dbReference type="Proteomes" id="UP000606600"/>
    </source>
</evidence>
<reference evidence="2 3" key="1">
    <citation type="submission" date="2020-09" db="EMBL/GenBank/DDBJ databases">
        <title>Novel species of Mucilaginibacter isolated from a glacier on the Tibetan Plateau.</title>
        <authorList>
            <person name="Liu Q."/>
            <person name="Xin Y.-H."/>
        </authorList>
    </citation>
    <scope>NUCLEOTIDE SEQUENCE [LARGE SCALE GENOMIC DNA]</scope>
    <source>
        <strain evidence="2 3">ZT4R22</strain>
    </source>
</reference>
<evidence type="ECO:0000313" key="2">
    <source>
        <dbReference type="EMBL" id="MBD1363814.1"/>
    </source>
</evidence>
<keyword evidence="3" id="KW-1185">Reference proteome</keyword>
<gene>
    <name evidence="2" type="ORF">IDJ77_08320</name>
</gene>
<comment type="caution">
    <text evidence="2">The sequence shown here is derived from an EMBL/GenBank/DDBJ whole genome shotgun (WGS) entry which is preliminary data.</text>
</comment>
<dbReference type="Proteomes" id="UP000606600">
    <property type="component" value="Unassembled WGS sequence"/>
</dbReference>
<sequence length="166" mass="18632">MKNKKLTYLLIVAVIFIWGAIIYKIFDVVNPDDDLPLINPTVAGVKPTVDDYEVLPDTTQLLLNYPDPFGQVRYRDTAATPVKRVSHSIVRQMPTVPAINWGGIKYSGYVINGDQKKNTAFIKINGNSLTLMEGETADQVKLLKNMKDSIKVMFQGQVKVIKISYN</sequence>
<proteinExistence type="predicted"/>
<dbReference type="RefSeq" id="WP_191188477.1">
    <property type="nucleotide sequence ID" value="NZ_JACWMY010000003.1"/>
</dbReference>
<keyword evidence="1" id="KW-0812">Transmembrane</keyword>
<keyword evidence="1" id="KW-1133">Transmembrane helix</keyword>
<dbReference type="EMBL" id="JACWMY010000003">
    <property type="protein sequence ID" value="MBD1363814.1"/>
    <property type="molecule type" value="Genomic_DNA"/>
</dbReference>
<evidence type="ECO:0000256" key="1">
    <source>
        <dbReference type="SAM" id="Phobius"/>
    </source>
</evidence>
<accession>A0ABR7WR40</accession>
<organism evidence="2 3">
    <name type="scientific">Mucilaginibacter pankratovii</name>
    <dbReference type="NCBI Taxonomy" id="2772110"/>
    <lineage>
        <taxon>Bacteria</taxon>
        <taxon>Pseudomonadati</taxon>
        <taxon>Bacteroidota</taxon>
        <taxon>Sphingobacteriia</taxon>
        <taxon>Sphingobacteriales</taxon>
        <taxon>Sphingobacteriaceae</taxon>
        <taxon>Mucilaginibacter</taxon>
    </lineage>
</organism>
<protein>
    <submittedName>
        <fullName evidence="2">Uncharacterized protein</fullName>
    </submittedName>
</protein>
<keyword evidence="1" id="KW-0472">Membrane</keyword>